<name>A0A2R6NIA3_9APHY</name>
<feature type="region of interest" description="Disordered" evidence="1">
    <location>
        <begin position="1"/>
        <end position="44"/>
    </location>
</feature>
<dbReference type="EMBL" id="MLYV02001230">
    <property type="protein sequence ID" value="PSR71988.1"/>
    <property type="molecule type" value="Genomic_DNA"/>
</dbReference>
<dbReference type="OrthoDB" id="3238347at2759"/>
<evidence type="ECO:0000313" key="2">
    <source>
        <dbReference type="EMBL" id="PSR71988.1"/>
    </source>
</evidence>
<feature type="compositionally biased region" description="Basic residues" evidence="1">
    <location>
        <begin position="1"/>
        <end position="13"/>
    </location>
</feature>
<evidence type="ECO:0000256" key="1">
    <source>
        <dbReference type="SAM" id="MobiDB-lite"/>
    </source>
</evidence>
<proteinExistence type="predicted"/>
<dbReference type="Proteomes" id="UP000186601">
    <property type="component" value="Unassembled WGS sequence"/>
</dbReference>
<keyword evidence="3" id="KW-1185">Reference proteome</keyword>
<evidence type="ECO:0000313" key="3">
    <source>
        <dbReference type="Proteomes" id="UP000186601"/>
    </source>
</evidence>
<sequence>MGKSAKFLKKPKKSSIQSSGTGRKPTALPKQAPVEQKKKAGLKSKVHIRKPGSEGHVLGGADYVGLLMGGRKKAREEAAKLPQDQD</sequence>
<protein>
    <submittedName>
        <fullName evidence="2">Uncharacterized protein</fullName>
    </submittedName>
</protein>
<organism evidence="2 3">
    <name type="scientific">Hermanssonia centrifuga</name>
    <dbReference type="NCBI Taxonomy" id="98765"/>
    <lineage>
        <taxon>Eukaryota</taxon>
        <taxon>Fungi</taxon>
        <taxon>Dikarya</taxon>
        <taxon>Basidiomycota</taxon>
        <taxon>Agaricomycotina</taxon>
        <taxon>Agaricomycetes</taxon>
        <taxon>Polyporales</taxon>
        <taxon>Meruliaceae</taxon>
        <taxon>Hermanssonia</taxon>
    </lineage>
</organism>
<gene>
    <name evidence="2" type="ORF">PHLCEN_2v12198</name>
</gene>
<reference evidence="2 3" key="1">
    <citation type="submission" date="2018-02" db="EMBL/GenBank/DDBJ databases">
        <title>Genome sequence of the basidiomycete white-rot fungus Phlebia centrifuga.</title>
        <authorList>
            <person name="Granchi Z."/>
            <person name="Peng M."/>
            <person name="de Vries R.P."/>
            <person name="Hilden K."/>
            <person name="Makela M.R."/>
            <person name="Grigoriev I."/>
            <person name="Riley R."/>
        </authorList>
    </citation>
    <scope>NUCLEOTIDE SEQUENCE [LARGE SCALE GENOMIC DNA]</scope>
    <source>
        <strain evidence="2 3">FBCC195</strain>
    </source>
</reference>
<accession>A0A2R6NIA3</accession>
<comment type="caution">
    <text evidence="2">The sequence shown here is derived from an EMBL/GenBank/DDBJ whole genome shotgun (WGS) entry which is preliminary data.</text>
</comment>
<dbReference type="AlphaFoldDB" id="A0A2R6NIA3"/>